<evidence type="ECO:0000256" key="5">
    <source>
        <dbReference type="ARBA" id="ARBA00022723"/>
    </source>
</evidence>
<keyword evidence="6 13" id="KW-0732">Signal</keyword>
<dbReference type="Ensembl" id="ENSOKIT00005065057.1">
    <property type="protein sequence ID" value="ENSOKIP00005061223.1"/>
    <property type="gene ID" value="ENSOKIG00005025781.1"/>
</dbReference>
<dbReference type="NCBIfam" id="NF038123">
    <property type="entry name" value="NF038123_dom"/>
    <property type="match status" value="1"/>
</dbReference>
<dbReference type="SMART" id="SM00209">
    <property type="entry name" value="TSP1"/>
    <property type="match status" value="5"/>
</dbReference>
<dbReference type="InterPro" id="IPR036383">
    <property type="entry name" value="TSP1_rpt_sf"/>
</dbReference>
<evidence type="ECO:0000256" key="9">
    <source>
        <dbReference type="ARBA" id="ARBA00023157"/>
    </source>
</evidence>
<keyword evidence="10" id="KW-0325">Glycoprotein</keyword>
<feature type="signal peptide" evidence="13">
    <location>
        <begin position="1"/>
        <end position="19"/>
    </location>
</feature>
<evidence type="ECO:0000256" key="13">
    <source>
        <dbReference type="SAM" id="SignalP"/>
    </source>
</evidence>
<dbReference type="FunFam" id="2.20.100.10:FF:000026">
    <property type="entry name" value="Spondin 1"/>
    <property type="match status" value="1"/>
</dbReference>
<evidence type="ECO:0000259" key="14">
    <source>
        <dbReference type="PROSITE" id="PS51019"/>
    </source>
</evidence>
<dbReference type="GO" id="GO:0031012">
    <property type="term" value="C:extracellular matrix"/>
    <property type="evidence" value="ECO:0007669"/>
    <property type="project" value="TreeGrafter"/>
</dbReference>
<evidence type="ECO:0000256" key="8">
    <source>
        <dbReference type="ARBA" id="ARBA00022889"/>
    </source>
</evidence>
<evidence type="ECO:0000256" key="7">
    <source>
        <dbReference type="ARBA" id="ARBA00022737"/>
    </source>
</evidence>
<evidence type="ECO:0000256" key="11">
    <source>
        <dbReference type="ARBA" id="ARBA00030964"/>
    </source>
</evidence>
<keyword evidence="7" id="KW-0677">Repeat</keyword>
<reference evidence="16" key="2">
    <citation type="submission" date="2025-09" db="UniProtKB">
        <authorList>
            <consortium name="Ensembl"/>
        </authorList>
    </citation>
    <scope>IDENTIFICATION</scope>
</reference>
<dbReference type="SUPFAM" id="SSF82895">
    <property type="entry name" value="TSP-1 type 1 repeat"/>
    <property type="match status" value="5"/>
</dbReference>
<comment type="subcellular location">
    <subcellularLocation>
        <location evidence="1">Secreted</location>
        <location evidence="1">Extracellular space</location>
        <location evidence="1">Extracellular matrix</location>
    </subcellularLocation>
</comment>
<dbReference type="Pfam" id="PF06468">
    <property type="entry name" value="Spond_N"/>
    <property type="match status" value="1"/>
</dbReference>
<evidence type="ECO:0000256" key="3">
    <source>
        <dbReference type="ARBA" id="ARBA00022525"/>
    </source>
</evidence>
<dbReference type="InterPro" id="IPR051418">
    <property type="entry name" value="Spondin/Thrombospondin_T1"/>
</dbReference>
<dbReference type="PANTHER" id="PTHR11311:SF16">
    <property type="entry name" value="SPONDIN-1"/>
    <property type="match status" value="1"/>
</dbReference>
<dbReference type="PANTHER" id="PTHR11311">
    <property type="entry name" value="SPONDIN"/>
    <property type="match status" value="1"/>
</dbReference>
<dbReference type="FunFam" id="2.20.100.10:FF:000034">
    <property type="entry name" value="Spondin-1"/>
    <property type="match status" value="1"/>
</dbReference>
<keyword evidence="8" id="KW-0130">Cell adhesion</keyword>
<dbReference type="InterPro" id="IPR000884">
    <property type="entry name" value="TSP1_rpt"/>
</dbReference>
<dbReference type="FunFam" id="2.60.40.4060:FF:000002">
    <property type="entry name" value="Spondin-1"/>
    <property type="match status" value="1"/>
</dbReference>
<dbReference type="Gene3D" id="2.60.40.2130">
    <property type="entry name" value="F-spondin domain"/>
    <property type="match status" value="1"/>
</dbReference>
<dbReference type="InterPro" id="IPR044004">
    <property type="entry name" value="TSP1_spondin_dom"/>
</dbReference>
<keyword evidence="3" id="KW-0964">Secreted</keyword>
<dbReference type="GO" id="GO:0046872">
    <property type="term" value="F:metal ion binding"/>
    <property type="evidence" value="ECO:0007669"/>
    <property type="project" value="UniProtKB-KW"/>
</dbReference>
<evidence type="ECO:0000313" key="16">
    <source>
        <dbReference type="Ensembl" id="ENSOKIP00005061223.1"/>
    </source>
</evidence>
<dbReference type="GeneTree" id="ENSGT00940000154910"/>
<proteinExistence type="predicted"/>
<dbReference type="Pfam" id="PF02014">
    <property type="entry name" value="Reeler"/>
    <property type="match status" value="1"/>
</dbReference>
<dbReference type="FunFam" id="2.60.40.2130:FF:000001">
    <property type="entry name" value="Spondin 1a"/>
    <property type="match status" value="1"/>
</dbReference>
<dbReference type="InterPro" id="IPR042307">
    <property type="entry name" value="Reeler_sf"/>
</dbReference>
<sequence length="767" mass="86499">FLIVFQDLLWSCFISTALCNAGFAFTEEPSERAGKSDGYCGRILRAQGTRKEGYNEFRLRVEGDPENYQPGSTYRVTLYASSPAYFRGFTLIALREGREGDKEDDYAGNFQIIDEEDTQFMINCPPAVTESTPRRRTRIQVFWTAPPSASGCVTLKASIVQKRIIYFQDEGSLTKRMCEKESLYGETTEKPLLDCCACGTAKYRVTFHGNWSEKVHPKDYPRRANHWSAIIGASHSKNYVLWEYGGYASEGIKKVAELGSPVSMEEEIRQKGDDVLTVIKMKAQWPAWQPLNVRAAPSAEFSVDRTRHLMSFLTMLGPSPDWNVGLSAEDLCTKECGWAQRVVQDMIPWDAGTDNGVTYESPNKPTVPQEKIRPLTSLDHPQSPFYDPEGGAITPVARVVVERIARKGEQCNVVPDNVDDIVADIAQEEKEEGLCLSLPLSPLCVPVSPQLWSTCTMSEWITWSPCSMSCGMGLRSRERYVKQFPDDGSVCTLPTEENEKCIVNEECTPNSCLVTEWGEWDSCSATCGLGMKRRERMVKMPPPDGSICGAEVLEVEKCMMPECHTIPCMLSPWSDWSDCSVTCGKGMRTRQRVLKSPVELGECTEDLEQVEKCMLPECPTDCMVSEWTEWSECNKSCGKGHMIRTRMVKLEPQFGGDLCPETVQRKKCKIRKCNRGGGQGQVNSDEKKRRKEAREKRRSKQGGFDSHYLQYDLCCKMRPWSNWTDCTKLCGGGIQERLMTAKRRLKSAQLPSCKDRKEIRACNVHPC</sequence>
<dbReference type="PROSITE" id="PS50092">
    <property type="entry name" value="TSP1"/>
    <property type="match status" value="5"/>
</dbReference>
<evidence type="ECO:0000256" key="12">
    <source>
        <dbReference type="SAM" id="MobiDB-lite"/>
    </source>
</evidence>
<evidence type="ECO:0000259" key="15">
    <source>
        <dbReference type="PROSITE" id="PS51020"/>
    </source>
</evidence>
<keyword evidence="5" id="KW-0479">Metal-binding</keyword>
<keyword evidence="4" id="KW-0272">Extracellular matrix</keyword>
<reference evidence="16" key="1">
    <citation type="submission" date="2025-08" db="UniProtKB">
        <authorList>
            <consortium name="Ensembl"/>
        </authorList>
    </citation>
    <scope>IDENTIFICATION</scope>
</reference>
<accession>A0A8C7HR29</accession>
<dbReference type="Gene3D" id="2.60.40.4060">
    <property type="entry name" value="Reeler domain"/>
    <property type="match status" value="1"/>
</dbReference>
<dbReference type="Pfam" id="PF00090">
    <property type="entry name" value="TSP_1"/>
    <property type="match status" value="4"/>
</dbReference>
<keyword evidence="17" id="KW-1185">Reference proteome</keyword>
<evidence type="ECO:0000256" key="6">
    <source>
        <dbReference type="ARBA" id="ARBA00022729"/>
    </source>
</evidence>
<dbReference type="FunFam" id="2.20.100.10:FF:000013">
    <property type="entry name" value="Spondin 1a"/>
    <property type="match status" value="2"/>
</dbReference>
<dbReference type="InterPro" id="IPR002861">
    <property type="entry name" value="Reeler_dom"/>
</dbReference>
<feature type="domain" description="Reelin" evidence="14">
    <location>
        <begin position="25"/>
        <end position="191"/>
    </location>
</feature>
<gene>
    <name evidence="16" type="primary">SPON1</name>
    <name evidence="16" type="synonym">LOC109888407</name>
</gene>
<evidence type="ECO:0000256" key="1">
    <source>
        <dbReference type="ARBA" id="ARBA00004498"/>
    </source>
</evidence>
<evidence type="ECO:0000256" key="2">
    <source>
        <dbReference type="ARBA" id="ARBA00019594"/>
    </source>
</evidence>
<dbReference type="Proteomes" id="UP000694557">
    <property type="component" value="Unassembled WGS sequence"/>
</dbReference>
<dbReference type="InterPro" id="IPR009465">
    <property type="entry name" value="Spondin_N"/>
</dbReference>
<dbReference type="GO" id="GO:0007155">
    <property type="term" value="P:cell adhesion"/>
    <property type="evidence" value="ECO:0007669"/>
    <property type="project" value="UniProtKB-KW"/>
</dbReference>
<dbReference type="InterPro" id="IPR038678">
    <property type="entry name" value="Spondin_N_sf"/>
</dbReference>
<evidence type="ECO:0000256" key="10">
    <source>
        <dbReference type="ARBA" id="ARBA00023180"/>
    </source>
</evidence>
<evidence type="ECO:0000256" key="4">
    <source>
        <dbReference type="ARBA" id="ARBA00022530"/>
    </source>
</evidence>
<evidence type="ECO:0000313" key="17">
    <source>
        <dbReference type="Proteomes" id="UP000694557"/>
    </source>
</evidence>
<name>A0A8C7HR29_ONCKI</name>
<protein>
    <recommendedName>
        <fullName evidence="2">Spondin-1</fullName>
    </recommendedName>
    <alternativeName>
        <fullName evidence="11">F-spondin</fullName>
    </alternativeName>
</protein>
<dbReference type="PROSITE" id="PS51020">
    <property type="entry name" value="SPONDIN"/>
    <property type="match status" value="1"/>
</dbReference>
<feature type="compositionally biased region" description="Basic and acidic residues" evidence="12">
    <location>
        <begin position="684"/>
        <end position="695"/>
    </location>
</feature>
<keyword evidence="9" id="KW-1015">Disulfide bond</keyword>
<organism evidence="16 17">
    <name type="scientific">Oncorhynchus kisutch</name>
    <name type="common">Coho salmon</name>
    <name type="synonym">Salmo kisutch</name>
    <dbReference type="NCBI Taxonomy" id="8019"/>
    <lineage>
        <taxon>Eukaryota</taxon>
        <taxon>Metazoa</taxon>
        <taxon>Chordata</taxon>
        <taxon>Craniata</taxon>
        <taxon>Vertebrata</taxon>
        <taxon>Euteleostomi</taxon>
        <taxon>Actinopterygii</taxon>
        <taxon>Neopterygii</taxon>
        <taxon>Teleostei</taxon>
        <taxon>Protacanthopterygii</taxon>
        <taxon>Salmoniformes</taxon>
        <taxon>Salmonidae</taxon>
        <taxon>Salmoninae</taxon>
        <taxon>Oncorhynchus</taxon>
    </lineage>
</organism>
<feature type="domain" description="Spondin" evidence="15">
    <location>
        <begin position="191"/>
        <end position="384"/>
    </location>
</feature>
<dbReference type="Pfam" id="PF19028">
    <property type="entry name" value="TSP1_spondin"/>
    <property type="match status" value="1"/>
</dbReference>
<dbReference type="CDD" id="cd08544">
    <property type="entry name" value="Reeler"/>
    <property type="match status" value="1"/>
</dbReference>
<dbReference type="AlphaFoldDB" id="A0A8C7HR29"/>
<feature type="region of interest" description="Disordered" evidence="12">
    <location>
        <begin position="674"/>
        <end position="701"/>
    </location>
</feature>
<feature type="chain" id="PRO_5034299309" description="Spondin-1" evidence="13">
    <location>
        <begin position="20"/>
        <end position="767"/>
    </location>
</feature>
<dbReference type="FunFam" id="2.20.100.10:FF:000081">
    <property type="entry name" value="Spondin-1"/>
    <property type="match status" value="1"/>
</dbReference>
<dbReference type="Gene3D" id="2.20.100.10">
    <property type="entry name" value="Thrombospondin type-1 (TSP1) repeat"/>
    <property type="match status" value="5"/>
</dbReference>
<dbReference type="PROSITE" id="PS51019">
    <property type="entry name" value="REELIN"/>
    <property type="match status" value="1"/>
</dbReference>